<evidence type="ECO:0000256" key="5">
    <source>
        <dbReference type="ARBA" id="ARBA00022989"/>
    </source>
</evidence>
<dbReference type="GO" id="GO:0012505">
    <property type="term" value="C:endomembrane system"/>
    <property type="evidence" value="ECO:0007669"/>
    <property type="project" value="UniProtKB-SubCell"/>
</dbReference>
<feature type="transmembrane region" description="Helical" evidence="8">
    <location>
        <begin position="386"/>
        <end position="408"/>
    </location>
</feature>
<keyword evidence="3" id="KW-0813">Transport</keyword>
<feature type="transmembrane region" description="Helical" evidence="8">
    <location>
        <begin position="88"/>
        <end position="110"/>
    </location>
</feature>
<dbReference type="Pfam" id="PF07690">
    <property type="entry name" value="MFS_1"/>
    <property type="match status" value="1"/>
</dbReference>
<evidence type="ECO:0000256" key="6">
    <source>
        <dbReference type="ARBA" id="ARBA00023136"/>
    </source>
</evidence>
<keyword evidence="4 8" id="KW-0812">Transmembrane</keyword>
<feature type="transmembrane region" description="Helical" evidence="8">
    <location>
        <begin position="266"/>
        <end position="289"/>
    </location>
</feature>
<keyword evidence="6 8" id="KW-0472">Membrane</keyword>
<dbReference type="InParanoid" id="J0D248"/>
<sequence>MSTINEPLPEKDLKTQEVDDATATARDEKQEASADTDNASTKTTAAELRTEWIQFITLCLCLFLAGWNDGTTGPLLPRIQEYYHLGYTALSTLFLLQCVGFIVGAFAALWLNEKIGFGKSLVFGALCQTVAYAIQAPAPPFPVLVVFAALNGFGMAIQDAQSNGFVAVMKHNPDRKMGVLHAVYGLGALVSPLIATQFAQLPRHWALHYVISSALALSTAVANGLVFRLKRQEDLLPPENPKSEVTSLSAELDGRNKYKQIFSLRVVHYLAFFILLYVGIELTIGGWIVTFILRERNGGPSSGYVSSGFYGGLMLGRVILLPVNEYVGEQRVIFIYGLIAAALDIVIWQVPHLVGDAVAASFTGLALGPMYPLIMNFASASIPRHLLTGSIGWIAGFGQVGSAAFPFVTGAMASRWDIRVLPPMIVAMIGVMLLLWVLAVLERRAQTKRDAEVASAATAP</sequence>
<proteinExistence type="inferred from homology"/>
<organism evidence="10 11">
    <name type="scientific">Auricularia subglabra (strain TFB-10046 / SS5)</name>
    <name type="common">White-rot fungus</name>
    <name type="synonym">Auricularia delicata (strain TFB10046)</name>
    <dbReference type="NCBI Taxonomy" id="717982"/>
    <lineage>
        <taxon>Eukaryota</taxon>
        <taxon>Fungi</taxon>
        <taxon>Dikarya</taxon>
        <taxon>Basidiomycota</taxon>
        <taxon>Agaricomycotina</taxon>
        <taxon>Agaricomycetes</taxon>
        <taxon>Auriculariales</taxon>
        <taxon>Auriculariaceae</taxon>
        <taxon>Auricularia</taxon>
    </lineage>
</organism>
<evidence type="ECO:0000256" key="7">
    <source>
        <dbReference type="SAM" id="MobiDB-lite"/>
    </source>
</evidence>
<evidence type="ECO:0000256" key="1">
    <source>
        <dbReference type="ARBA" id="ARBA00004127"/>
    </source>
</evidence>
<evidence type="ECO:0000313" key="10">
    <source>
        <dbReference type="EMBL" id="EJD40210.1"/>
    </source>
</evidence>
<dbReference type="PROSITE" id="PS50850">
    <property type="entry name" value="MFS"/>
    <property type="match status" value="1"/>
</dbReference>
<evidence type="ECO:0000256" key="4">
    <source>
        <dbReference type="ARBA" id="ARBA00022692"/>
    </source>
</evidence>
<evidence type="ECO:0000313" key="11">
    <source>
        <dbReference type="Proteomes" id="UP000006514"/>
    </source>
</evidence>
<dbReference type="OrthoDB" id="413079at2759"/>
<dbReference type="PANTHER" id="PTHR23514">
    <property type="entry name" value="BYPASS OF STOP CODON PROTEIN 6"/>
    <property type="match status" value="1"/>
</dbReference>
<dbReference type="AlphaFoldDB" id="J0D248"/>
<dbReference type="GO" id="GO:0022857">
    <property type="term" value="F:transmembrane transporter activity"/>
    <property type="evidence" value="ECO:0007669"/>
    <property type="project" value="InterPro"/>
</dbReference>
<feature type="compositionally biased region" description="Basic and acidic residues" evidence="7">
    <location>
        <begin position="8"/>
        <end position="17"/>
    </location>
</feature>
<evidence type="ECO:0000256" key="3">
    <source>
        <dbReference type="ARBA" id="ARBA00022448"/>
    </source>
</evidence>
<dbReference type="InterPro" id="IPR011701">
    <property type="entry name" value="MFS"/>
</dbReference>
<dbReference type="SUPFAM" id="SSF103473">
    <property type="entry name" value="MFS general substrate transporter"/>
    <property type="match status" value="1"/>
</dbReference>
<feature type="transmembrane region" description="Helical" evidence="8">
    <location>
        <begin position="301"/>
        <end position="320"/>
    </location>
</feature>
<dbReference type="KEGG" id="adl:AURDEDRAFT_115980"/>
<accession>J0D248</accession>
<dbReference type="InterPro" id="IPR051788">
    <property type="entry name" value="MFS_Transporter"/>
</dbReference>
<dbReference type="FunFam" id="1.20.1250.20:FF:000286">
    <property type="entry name" value="MFS efflux transporter"/>
    <property type="match status" value="1"/>
</dbReference>
<dbReference type="InterPro" id="IPR020846">
    <property type="entry name" value="MFS_dom"/>
</dbReference>
<feature type="transmembrane region" description="Helical" evidence="8">
    <location>
        <begin position="178"/>
        <end position="199"/>
    </location>
</feature>
<feature type="transmembrane region" description="Helical" evidence="8">
    <location>
        <begin position="420"/>
        <end position="441"/>
    </location>
</feature>
<evidence type="ECO:0000256" key="2">
    <source>
        <dbReference type="ARBA" id="ARBA00008335"/>
    </source>
</evidence>
<dbReference type="Proteomes" id="UP000006514">
    <property type="component" value="Unassembled WGS sequence"/>
</dbReference>
<protein>
    <submittedName>
        <fullName evidence="10">MFS general substrate transporter</fullName>
    </submittedName>
</protein>
<keyword evidence="11" id="KW-1185">Reference proteome</keyword>
<dbReference type="Gene3D" id="1.20.1250.20">
    <property type="entry name" value="MFS general substrate transporter like domains"/>
    <property type="match status" value="2"/>
</dbReference>
<comment type="subcellular location">
    <subcellularLocation>
        <location evidence="1">Endomembrane system</location>
        <topology evidence="1">Multi-pass membrane protein</topology>
    </subcellularLocation>
</comment>
<gene>
    <name evidence="10" type="ORF">AURDEDRAFT_115980</name>
</gene>
<dbReference type="GO" id="GO:0016020">
    <property type="term" value="C:membrane"/>
    <property type="evidence" value="ECO:0007669"/>
    <property type="project" value="TreeGrafter"/>
</dbReference>
<comment type="similarity">
    <text evidence="2">Belongs to the major facilitator superfamily.</text>
</comment>
<feature type="region of interest" description="Disordered" evidence="7">
    <location>
        <begin position="1"/>
        <end position="40"/>
    </location>
</feature>
<feature type="transmembrane region" description="Helical" evidence="8">
    <location>
        <begin position="140"/>
        <end position="157"/>
    </location>
</feature>
<evidence type="ECO:0000259" key="9">
    <source>
        <dbReference type="PROSITE" id="PS50850"/>
    </source>
</evidence>
<name>J0D248_AURST</name>
<dbReference type="PANTHER" id="PTHR23514:SF3">
    <property type="entry name" value="BYPASS OF STOP CODON PROTEIN 6"/>
    <property type="match status" value="1"/>
</dbReference>
<feature type="domain" description="Major facilitator superfamily (MFS) profile" evidence="9">
    <location>
        <begin position="54"/>
        <end position="448"/>
    </location>
</feature>
<feature type="transmembrane region" description="Helical" evidence="8">
    <location>
        <begin position="332"/>
        <end position="351"/>
    </location>
</feature>
<dbReference type="EMBL" id="JH687805">
    <property type="protein sequence ID" value="EJD40210.1"/>
    <property type="molecule type" value="Genomic_DNA"/>
</dbReference>
<keyword evidence="5 8" id="KW-1133">Transmembrane helix</keyword>
<dbReference type="InterPro" id="IPR036259">
    <property type="entry name" value="MFS_trans_sf"/>
</dbReference>
<feature type="transmembrane region" description="Helical" evidence="8">
    <location>
        <begin position="357"/>
        <end position="374"/>
    </location>
</feature>
<dbReference type="eggNOG" id="ENOG502QU6M">
    <property type="taxonomic scope" value="Eukaryota"/>
</dbReference>
<feature type="transmembrane region" description="Helical" evidence="8">
    <location>
        <begin position="205"/>
        <end position="227"/>
    </location>
</feature>
<evidence type="ECO:0000256" key="8">
    <source>
        <dbReference type="SAM" id="Phobius"/>
    </source>
</evidence>
<reference evidence="11" key="1">
    <citation type="journal article" date="2012" name="Science">
        <title>The Paleozoic origin of enzymatic lignin decomposition reconstructed from 31 fungal genomes.</title>
        <authorList>
            <person name="Floudas D."/>
            <person name="Binder M."/>
            <person name="Riley R."/>
            <person name="Barry K."/>
            <person name="Blanchette R.A."/>
            <person name="Henrissat B."/>
            <person name="Martinez A.T."/>
            <person name="Otillar R."/>
            <person name="Spatafora J.W."/>
            <person name="Yadav J.S."/>
            <person name="Aerts A."/>
            <person name="Benoit I."/>
            <person name="Boyd A."/>
            <person name="Carlson A."/>
            <person name="Copeland A."/>
            <person name="Coutinho P.M."/>
            <person name="de Vries R.P."/>
            <person name="Ferreira P."/>
            <person name="Findley K."/>
            <person name="Foster B."/>
            <person name="Gaskell J."/>
            <person name="Glotzer D."/>
            <person name="Gorecki P."/>
            <person name="Heitman J."/>
            <person name="Hesse C."/>
            <person name="Hori C."/>
            <person name="Igarashi K."/>
            <person name="Jurgens J.A."/>
            <person name="Kallen N."/>
            <person name="Kersten P."/>
            <person name="Kohler A."/>
            <person name="Kuees U."/>
            <person name="Kumar T.K.A."/>
            <person name="Kuo A."/>
            <person name="LaButti K."/>
            <person name="Larrondo L.F."/>
            <person name="Lindquist E."/>
            <person name="Ling A."/>
            <person name="Lombard V."/>
            <person name="Lucas S."/>
            <person name="Lundell T."/>
            <person name="Martin R."/>
            <person name="McLaughlin D.J."/>
            <person name="Morgenstern I."/>
            <person name="Morin E."/>
            <person name="Murat C."/>
            <person name="Nagy L.G."/>
            <person name="Nolan M."/>
            <person name="Ohm R.A."/>
            <person name="Patyshakuliyeva A."/>
            <person name="Rokas A."/>
            <person name="Ruiz-Duenas F.J."/>
            <person name="Sabat G."/>
            <person name="Salamov A."/>
            <person name="Samejima M."/>
            <person name="Schmutz J."/>
            <person name="Slot J.C."/>
            <person name="St John F."/>
            <person name="Stenlid J."/>
            <person name="Sun H."/>
            <person name="Sun S."/>
            <person name="Syed K."/>
            <person name="Tsang A."/>
            <person name="Wiebenga A."/>
            <person name="Young D."/>
            <person name="Pisabarro A."/>
            <person name="Eastwood D.C."/>
            <person name="Martin F."/>
            <person name="Cullen D."/>
            <person name="Grigoriev I.V."/>
            <person name="Hibbett D.S."/>
        </authorList>
    </citation>
    <scope>NUCLEOTIDE SEQUENCE [LARGE SCALE GENOMIC DNA]</scope>
    <source>
        <strain evidence="11">TFB10046</strain>
    </source>
</reference>
<dbReference type="OMA" id="CACFANI"/>